<reference evidence="1" key="1">
    <citation type="submission" date="2020-03" db="EMBL/GenBank/DDBJ databases">
        <title>The deep terrestrial virosphere.</title>
        <authorList>
            <person name="Holmfeldt K."/>
            <person name="Nilsson E."/>
            <person name="Simone D."/>
            <person name="Lopez-Fernandez M."/>
            <person name="Wu X."/>
            <person name="de Brujin I."/>
            <person name="Lundin D."/>
            <person name="Andersson A."/>
            <person name="Bertilsson S."/>
            <person name="Dopson M."/>
        </authorList>
    </citation>
    <scope>NUCLEOTIDE SEQUENCE</scope>
    <source>
        <strain evidence="1">TM448B02743</strain>
    </source>
</reference>
<organism evidence="1">
    <name type="scientific">viral metagenome</name>
    <dbReference type="NCBI Taxonomy" id="1070528"/>
    <lineage>
        <taxon>unclassified sequences</taxon>
        <taxon>metagenomes</taxon>
        <taxon>organismal metagenomes</taxon>
    </lineage>
</organism>
<protein>
    <submittedName>
        <fullName evidence="1">Uncharacterized protein</fullName>
    </submittedName>
</protein>
<accession>A0A6M3XUT3</accession>
<gene>
    <name evidence="1" type="ORF">TM448B02743_0007</name>
</gene>
<evidence type="ECO:0000313" key="1">
    <source>
        <dbReference type="EMBL" id="QJI01735.1"/>
    </source>
</evidence>
<dbReference type="AlphaFoldDB" id="A0A6M3XUT3"/>
<sequence length="134" mass="14996">MDLKTDPNQQLRRLARREASLSRTERESRLRATENQRLAEAGTYKCMGRCKQVRPLHVGLVTTWGGNVLYAICPECFSGSPVVMREKALQSGGKGVWVGPLREEDRQQKSVIPVKSLSEYLPAEALAKSVKEVL</sequence>
<dbReference type="EMBL" id="MT144946">
    <property type="protein sequence ID" value="QJI01735.1"/>
    <property type="molecule type" value="Genomic_DNA"/>
</dbReference>
<proteinExistence type="predicted"/>
<name>A0A6M3XUT3_9ZZZZ</name>